<evidence type="ECO:0000313" key="3">
    <source>
        <dbReference type="Proteomes" id="UP000198844"/>
    </source>
</evidence>
<dbReference type="SUPFAM" id="SSF54427">
    <property type="entry name" value="NTF2-like"/>
    <property type="match status" value="1"/>
</dbReference>
<protein>
    <submittedName>
        <fullName evidence="2">SnoaL-like domain-containing protein</fullName>
    </submittedName>
</protein>
<dbReference type="InterPro" id="IPR037401">
    <property type="entry name" value="SnoaL-like"/>
</dbReference>
<dbReference type="Pfam" id="PF13577">
    <property type="entry name" value="SnoaL_4"/>
    <property type="match status" value="1"/>
</dbReference>
<sequence length="151" mass="17274">MSANLDSTAITPTTLTLLVQTQHRFYRCLDRFDYDGLLAVTCDDLRWHRQGQWLIGHDALLATMHARPATQRVAHVITNTFIVESTVDECSTESYMTAYRFDDGSEHDGPVNIERPFRLDHVITRFRHTAQHGWRIAELVPTPVFQFSGAS</sequence>
<dbReference type="InterPro" id="IPR032710">
    <property type="entry name" value="NTF2-like_dom_sf"/>
</dbReference>
<proteinExistence type="predicted"/>
<dbReference type="Proteomes" id="UP000198844">
    <property type="component" value="Unassembled WGS sequence"/>
</dbReference>
<feature type="domain" description="SnoaL-like" evidence="1">
    <location>
        <begin position="19"/>
        <end position="139"/>
    </location>
</feature>
<organism evidence="2 3">
    <name type="scientific">Paraburkholderia aspalathi</name>
    <dbReference type="NCBI Taxonomy" id="1324617"/>
    <lineage>
        <taxon>Bacteria</taxon>
        <taxon>Pseudomonadati</taxon>
        <taxon>Pseudomonadota</taxon>
        <taxon>Betaproteobacteria</taxon>
        <taxon>Burkholderiales</taxon>
        <taxon>Burkholderiaceae</taxon>
        <taxon>Paraburkholderia</taxon>
    </lineage>
</organism>
<dbReference type="AlphaFoldDB" id="A0A1I7ERP7"/>
<dbReference type="Gene3D" id="3.10.450.50">
    <property type="match status" value="1"/>
</dbReference>
<dbReference type="CDD" id="cd00531">
    <property type="entry name" value="NTF2_like"/>
    <property type="match status" value="1"/>
</dbReference>
<name>A0A1I7ERP7_9BURK</name>
<evidence type="ECO:0000259" key="1">
    <source>
        <dbReference type="Pfam" id="PF13577"/>
    </source>
</evidence>
<dbReference type="EMBL" id="FPBH01000059">
    <property type="protein sequence ID" value="SFU26563.1"/>
    <property type="molecule type" value="Genomic_DNA"/>
</dbReference>
<dbReference type="RefSeq" id="WP_093647397.1">
    <property type="nucleotide sequence ID" value="NZ_FPBH01000059.1"/>
</dbReference>
<reference evidence="2 3" key="1">
    <citation type="submission" date="2016-10" db="EMBL/GenBank/DDBJ databases">
        <authorList>
            <person name="de Groot N.N."/>
        </authorList>
    </citation>
    <scope>NUCLEOTIDE SEQUENCE [LARGE SCALE GENOMIC DNA]</scope>
    <source>
        <strain evidence="2 3">LMG 27731</strain>
    </source>
</reference>
<gene>
    <name evidence="2" type="ORF">SAMN05192563_10598</name>
</gene>
<accession>A0A1I7ERP7</accession>
<evidence type="ECO:0000313" key="2">
    <source>
        <dbReference type="EMBL" id="SFU26563.1"/>
    </source>
</evidence>